<feature type="transmembrane region" description="Helical" evidence="7">
    <location>
        <begin position="363"/>
        <end position="382"/>
    </location>
</feature>
<reference evidence="9 10" key="1">
    <citation type="submission" date="2020-02" db="EMBL/GenBank/DDBJ databases">
        <title>Paenibacillus sp. nov., isolated from rhizosphere soil of tomato.</title>
        <authorList>
            <person name="Weon H.-Y."/>
            <person name="Lee S.A."/>
        </authorList>
    </citation>
    <scope>NUCLEOTIDE SEQUENCE [LARGE SCALE GENOMIC DNA]</scope>
    <source>
        <strain evidence="9 10">14171R-81</strain>
    </source>
</reference>
<keyword evidence="6 7" id="KW-0472">Membrane</keyword>
<feature type="transmembrane region" description="Helical" evidence="7">
    <location>
        <begin position="158"/>
        <end position="179"/>
    </location>
</feature>
<evidence type="ECO:0000256" key="5">
    <source>
        <dbReference type="ARBA" id="ARBA00022989"/>
    </source>
</evidence>
<dbReference type="Proteomes" id="UP000479114">
    <property type="component" value="Chromosome"/>
</dbReference>
<dbReference type="RefSeq" id="WP_162644055.1">
    <property type="nucleotide sequence ID" value="NZ_CP048286.1"/>
</dbReference>
<evidence type="ECO:0000256" key="6">
    <source>
        <dbReference type="ARBA" id="ARBA00023136"/>
    </source>
</evidence>
<feature type="transmembrane region" description="Helical" evidence="7">
    <location>
        <begin position="74"/>
        <end position="93"/>
    </location>
</feature>
<feature type="transmembrane region" description="Helical" evidence="7">
    <location>
        <begin position="199"/>
        <end position="214"/>
    </location>
</feature>
<evidence type="ECO:0000256" key="1">
    <source>
        <dbReference type="ARBA" id="ARBA00004651"/>
    </source>
</evidence>
<dbReference type="Pfam" id="PF07690">
    <property type="entry name" value="MFS_1"/>
    <property type="match status" value="1"/>
</dbReference>
<keyword evidence="5 7" id="KW-1133">Transmembrane helix</keyword>
<name>A0A6C0P6B7_9BACL</name>
<dbReference type="InterPro" id="IPR020846">
    <property type="entry name" value="MFS_dom"/>
</dbReference>
<dbReference type="EMBL" id="CP048286">
    <property type="protein sequence ID" value="QHW34058.1"/>
    <property type="molecule type" value="Genomic_DNA"/>
</dbReference>
<keyword evidence="3" id="KW-1003">Cell membrane</keyword>
<feature type="transmembrane region" description="Helical" evidence="7">
    <location>
        <begin position="7"/>
        <end position="33"/>
    </location>
</feature>
<evidence type="ECO:0000256" key="4">
    <source>
        <dbReference type="ARBA" id="ARBA00022692"/>
    </source>
</evidence>
<feature type="transmembrane region" description="Helical" evidence="7">
    <location>
        <begin position="234"/>
        <end position="255"/>
    </location>
</feature>
<dbReference type="InterPro" id="IPR036259">
    <property type="entry name" value="MFS_trans_sf"/>
</dbReference>
<feature type="transmembrane region" description="Helical" evidence="7">
    <location>
        <begin position="267"/>
        <end position="286"/>
    </location>
</feature>
<accession>A0A6C0P6B7</accession>
<dbReference type="Gene3D" id="1.20.1250.20">
    <property type="entry name" value="MFS general substrate transporter like domains"/>
    <property type="match status" value="2"/>
</dbReference>
<keyword evidence="2" id="KW-0813">Transport</keyword>
<evidence type="ECO:0000313" key="10">
    <source>
        <dbReference type="Proteomes" id="UP000479114"/>
    </source>
</evidence>
<dbReference type="PANTHER" id="PTHR43124:SF10">
    <property type="entry name" value="PURINE EFFLUX PUMP PBUE"/>
    <property type="match status" value="1"/>
</dbReference>
<evidence type="ECO:0000256" key="3">
    <source>
        <dbReference type="ARBA" id="ARBA00022475"/>
    </source>
</evidence>
<evidence type="ECO:0000256" key="2">
    <source>
        <dbReference type="ARBA" id="ARBA00022448"/>
    </source>
</evidence>
<feature type="transmembrane region" description="Helical" evidence="7">
    <location>
        <begin position="99"/>
        <end position="120"/>
    </location>
</feature>
<gene>
    <name evidence="9" type="ORF">GZH47_26880</name>
</gene>
<dbReference type="PROSITE" id="PS50850">
    <property type="entry name" value="MFS"/>
    <property type="match status" value="1"/>
</dbReference>
<feature type="transmembrane region" description="Helical" evidence="7">
    <location>
        <begin position="39"/>
        <end position="62"/>
    </location>
</feature>
<feature type="domain" description="Major facilitator superfamily (MFS) profile" evidence="8">
    <location>
        <begin position="8"/>
        <end position="384"/>
    </location>
</feature>
<dbReference type="GO" id="GO:0022857">
    <property type="term" value="F:transmembrane transporter activity"/>
    <property type="evidence" value="ECO:0007669"/>
    <property type="project" value="InterPro"/>
</dbReference>
<dbReference type="PANTHER" id="PTHR43124">
    <property type="entry name" value="PURINE EFFLUX PUMP PBUE"/>
    <property type="match status" value="1"/>
</dbReference>
<comment type="subcellular location">
    <subcellularLocation>
        <location evidence="1">Cell membrane</location>
        <topology evidence="1">Multi-pass membrane protein</topology>
    </subcellularLocation>
</comment>
<dbReference type="CDD" id="cd17324">
    <property type="entry name" value="MFS_NepI_like"/>
    <property type="match status" value="1"/>
</dbReference>
<evidence type="ECO:0000259" key="8">
    <source>
        <dbReference type="PROSITE" id="PS50850"/>
    </source>
</evidence>
<organism evidence="9 10">
    <name type="scientific">Paenibacillus rhizovicinus</name>
    <dbReference type="NCBI Taxonomy" id="2704463"/>
    <lineage>
        <taxon>Bacteria</taxon>
        <taxon>Bacillati</taxon>
        <taxon>Bacillota</taxon>
        <taxon>Bacilli</taxon>
        <taxon>Bacillales</taxon>
        <taxon>Paenibacillaceae</taxon>
        <taxon>Paenibacillus</taxon>
    </lineage>
</organism>
<feature type="transmembrane region" description="Helical" evidence="7">
    <location>
        <begin position="292"/>
        <end position="314"/>
    </location>
</feature>
<dbReference type="KEGG" id="prz:GZH47_26880"/>
<dbReference type="GO" id="GO:0005886">
    <property type="term" value="C:plasma membrane"/>
    <property type="evidence" value="ECO:0007669"/>
    <property type="project" value="UniProtKB-SubCell"/>
</dbReference>
<dbReference type="InterPro" id="IPR011701">
    <property type="entry name" value="MFS"/>
</dbReference>
<dbReference type="InterPro" id="IPR050189">
    <property type="entry name" value="MFS_Efflux_Transporters"/>
</dbReference>
<feature type="transmembrane region" description="Helical" evidence="7">
    <location>
        <begin position="326"/>
        <end position="351"/>
    </location>
</feature>
<evidence type="ECO:0000256" key="7">
    <source>
        <dbReference type="SAM" id="Phobius"/>
    </source>
</evidence>
<dbReference type="AlphaFoldDB" id="A0A6C0P6B7"/>
<dbReference type="SUPFAM" id="SSF103473">
    <property type="entry name" value="MFS general substrate transporter"/>
    <property type="match status" value="1"/>
</dbReference>
<protein>
    <submittedName>
        <fullName evidence="9">MFS transporter</fullName>
    </submittedName>
</protein>
<keyword evidence="10" id="KW-1185">Reference proteome</keyword>
<evidence type="ECO:0000313" key="9">
    <source>
        <dbReference type="EMBL" id="QHW34058.1"/>
    </source>
</evidence>
<feature type="transmembrane region" description="Helical" evidence="7">
    <location>
        <begin position="132"/>
        <end position="152"/>
    </location>
</feature>
<sequence length="400" mass="41926">MKNNYRFTVYALAFGAFFTATSELVVSGILNIIAADLRISLATAGLLITAYSAAFAIGTPIIVSLTSRVERRKVLAAALVLFIIGSFASSASTSIEMLMLSRIVLGISSGVYLVIAFGAAARIVPAEKLGSAIGTIVLGFSSAMILGVPIGIAVAERYSWQAIFLLLGIVSIVFAILLYRLLPEIEGDAPIPFRKQFKALGNTVVISALVLTFFRESGNSVLFTYMSSFLQQILHFSISGVSAMMLVFGVVGAIASRIGGYVVDRWGAARMIIAGIAVHIAALALLPVFTGTVIAGVLLLAVVVFGMFAVGPAIQSYFIQQAPQSANLILSLNTSVIHLGLAAGAGAGGAMLAGASTLRFHPWLAAVVLLIGLAAGLVGFSGRRRRNHVQRRDVHAVPSE</sequence>
<proteinExistence type="predicted"/>
<keyword evidence="4 7" id="KW-0812">Transmembrane</keyword>